<keyword evidence="4 5" id="KW-0472">Membrane</keyword>
<protein>
    <submittedName>
        <fullName evidence="6">PQ loop repeat</fullName>
    </submittedName>
</protein>
<proteinExistence type="predicted"/>
<evidence type="ECO:0000256" key="3">
    <source>
        <dbReference type="ARBA" id="ARBA00022989"/>
    </source>
</evidence>
<feature type="transmembrane region" description="Helical" evidence="5">
    <location>
        <begin position="158"/>
        <end position="178"/>
    </location>
</feature>
<dbReference type="Proteomes" id="UP001296104">
    <property type="component" value="Unassembled WGS sequence"/>
</dbReference>
<name>A0AAI8Z3I2_9PEZI</name>
<dbReference type="Gene3D" id="1.20.1280.290">
    <property type="match status" value="1"/>
</dbReference>
<feature type="transmembrane region" description="Helical" evidence="5">
    <location>
        <begin position="42"/>
        <end position="62"/>
    </location>
</feature>
<dbReference type="InterPro" id="IPR051415">
    <property type="entry name" value="LAAT-1"/>
</dbReference>
<reference evidence="6" key="1">
    <citation type="submission" date="2023-11" db="EMBL/GenBank/DDBJ databases">
        <authorList>
            <person name="Alioto T."/>
            <person name="Alioto T."/>
            <person name="Gomez Garrido J."/>
        </authorList>
    </citation>
    <scope>NUCLEOTIDE SEQUENCE</scope>
</reference>
<keyword evidence="3 5" id="KW-1133">Transmembrane helix</keyword>
<accession>A0AAI8Z3I2</accession>
<dbReference type="Pfam" id="PF04193">
    <property type="entry name" value="PQ-loop"/>
    <property type="match status" value="2"/>
</dbReference>
<dbReference type="SMART" id="SM00679">
    <property type="entry name" value="CTNS"/>
    <property type="match status" value="2"/>
</dbReference>
<feature type="transmembrane region" description="Helical" evidence="5">
    <location>
        <begin position="99"/>
        <end position="120"/>
    </location>
</feature>
<gene>
    <name evidence="6" type="ORF">LECACI_7A006916</name>
</gene>
<dbReference type="PANTHER" id="PTHR16201:SF37">
    <property type="entry name" value="PQ-LOOP REPEAT-CONTAINING PROTEIN"/>
    <property type="match status" value="1"/>
</dbReference>
<keyword evidence="7" id="KW-1185">Reference proteome</keyword>
<evidence type="ECO:0000256" key="5">
    <source>
        <dbReference type="SAM" id="Phobius"/>
    </source>
</evidence>
<dbReference type="PANTHER" id="PTHR16201">
    <property type="entry name" value="SEVEN TRANSMEMBRANE PROTEIN 1-RELATED"/>
    <property type="match status" value="1"/>
</dbReference>
<feature type="transmembrane region" description="Helical" evidence="5">
    <location>
        <begin position="126"/>
        <end position="146"/>
    </location>
</feature>
<keyword evidence="2 5" id="KW-0812">Transmembrane</keyword>
<dbReference type="EMBL" id="CAVMBE010000052">
    <property type="protein sequence ID" value="CAK4031758.1"/>
    <property type="molecule type" value="Genomic_DNA"/>
</dbReference>
<dbReference type="AlphaFoldDB" id="A0AAI8Z3I2"/>
<feature type="transmembrane region" description="Helical" evidence="5">
    <location>
        <begin position="198"/>
        <end position="217"/>
    </location>
</feature>
<sequence>MDNSALANVFATFGAVCWSIQLIPQIVINWRRHNATGLQPTMMMFWAWAGVPLGVYNIVSGFSIALRIQPQILTVLSLITWIQCYYYEKAWSVPRSLVVVLPLAIMMAGIELALVLALRIATSRGVHWPVILMAALSALFLALGVLRHYWDIYVHRTVRGISFLFVGLDALGDLTSIISLLFQPRLDIAGLTIYSVEFALWLGIFACGGYYNLLPWLKRQYISHRRRETASAPEIVVQRGNAIAMHVGTSSTSVFRTASADNELRSRVNVNGRQTSSEECSGAVDVS</sequence>
<dbReference type="InterPro" id="IPR006603">
    <property type="entry name" value="PQ-loop_rpt"/>
</dbReference>
<evidence type="ECO:0000313" key="7">
    <source>
        <dbReference type="Proteomes" id="UP001296104"/>
    </source>
</evidence>
<feature type="transmembrane region" description="Helical" evidence="5">
    <location>
        <begin position="6"/>
        <end position="30"/>
    </location>
</feature>
<evidence type="ECO:0000256" key="4">
    <source>
        <dbReference type="ARBA" id="ARBA00023136"/>
    </source>
</evidence>
<evidence type="ECO:0000256" key="2">
    <source>
        <dbReference type="ARBA" id="ARBA00022692"/>
    </source>
</evidence>
<comment type="caution">
    <text evidence="6">The sequence shown here is derived from an EMBL/GenBank/DDBJ whole genome shotgun (WGS) entry which is preliminary data.</text>
</comment>
<dbReference type="GO" id="GO:0016020">
    <property type="term" value="C:membrane"/>
    <property type="evidence" value="ECO:0007669"/>
    <property type="project" value="UniProtKB-SubCell"/>
</dbReference>
<evidence type="ECO:0000256" key="1">
    <source>
        <dbReference type="ARBA" id="ARBA00004141"/>
    </source>
</evidence>
<evidence type="ECO:0000313" key="6">
    <source>
        <dbReference type="EMBL" id="CAK4031758.1"/>
    </source>
</evidence>
<comment type="subcellular location">
    <subcellularLocation>
        <location evidence="1">Membrane</location>
        <topology evidence="1">Multi-pass membrane protein</topology>
    </subcellularLocation>
</comment>
<organism evidence="6 7">
    <name type="scientific">Lecanosticta acicola</name>
    <dbReference type="NCBI Taxonomy" id="111012"/>
    <lineage>
        <taxon>Eukaryota</taxon>
        <taxon>Fungi</taxon>
        <taxon>Dikarya</taxon>
        <taxon>Ascomycota</taxon>
        <taxon>Pezizomycotina</taxon>
        <taxon>Dothideomycetes</taxon>
        <taxon>Dothideomycetidae</taxon>
        <taxon>Mycosphaerellales</taxon>
        <taxon>Mycosphaerellaceae</taxon>
        <taxon>Lecanosticta</taxon>
    </lineage>
</organism>